<comment type="similarity">
    <text evidence="1">Belongs to the cytochrome P450 family.</text>
</comment>
<keyword evidence="3" id="KW-1185">Reference proteome</keyword>
<dbReference type="PANTHER" id="PTHR46696">
    <property type="entry name" value="P450, PUTATIVE (EUROFUNG)-RELATED"/>
    <property type="match status" value="1"/>
</dbReference>
<dbReference type="InterPro" id="IPR001128">
    <property type="entry name" value="Cyt_P450"/>
</dbReference>
<dbReference type="Proteomes" id="UP001500908">
    <property type="component" value="Unassembled WGS sequence"/>
</dbReference>
<dbReference type="SUPFAM" id="SSF48264">
    <property type="entry name" value="Cytochrome P450"/>
    <property type="match status" value="1"/>
</dbReference>
<evidence type="ECO:0000256" key="1">
    <source>
        <dbReference type="ARBA" id="ARBA00010617"/>
    </source>
</evidence>
<accession>A0ABP7FBL7</accession>
<dbReference type="Pfam" id="PF00067">
    <property type="entry name" value="p450"/>
    <property type="match status" value="1"/>
</dbReference>
<evidence type="ECO:0000313" key="3">
    <source>
        <dbReference type="Proteomes" id="UP001500908"/>
    </source>
</evidence>
<protein>
    <submittedName>
        <fullName evidence="2">Cytochrome P450</fullName>
    </submittedName>
</protein>
<dbReference type="PRINTS" id="PR00359">
    <property type="entry name" value="BP450"/>
</dbReference>
<proteinExistence type="inferred from homology"/>
<evidence type="ECO:0000313" key="2">
    <source>
        <dbReference type="EMBL" id="GAA3734336.1"/>
    </source>
</evidence>
<dbReference type="InterPro" id="IPR036396">
    <property type="entry name" value="Cyt_P450_sf"/>
</dbReference>
<reference evidence="3" key="1">
    <citation type="journal article" date="2019" name="Int. J. Syst. Evol. Microbiol.">
        <title>The Global Catalogue of Microorganisms (GCM) 10K type strain sequencing project: providing services to taxonomists for standard genome sequencing and annotation.</title>
        <authorList>
            <consortium name="The Broad Institute Genomics Platform"/>
            <consortium name="The Broad Institute Genome Sequencing Center for Infectious Disease"/>
            <person name="Wu L."/>
            <person name="Ma J."/>
        </authorList>
    </citation>
    <scope>NUCLEOTIDE SEQUENCE [LARGE SCALE GENOMIC DNA]</scope>
    <source>
        <strain evidence="3">JCM 17137</strain>
    </source>
</reference>
<dbReference type="CDD" id="cd20625">
    <property type="entry name" value="CYP164-like"/>
    <property type="match status" value="1"/>
</dbReference>
<sequence length="391" mass="42908">MSTEVQADLQRLFDSSSRPNPYPVLQRLREASPCPIVDGAVVLLARHADCSTILRNRTVSSKREGSPSFFSLDPPEHTRLRGLTAKAFTPKRVDACAPRIRATAHELVEKAATTGSFDLVSDYAYTITARTICDMFGVPDGDHEIFRDWTRLLTLAIDPQIIPNPIFNNQVEQARLQFNEYFAPMIADRRAHPRDDLITALINVTDGGDHLTETELLDTFVLLIVAAHENPVGLIGNTMLALLNHPDQLAAVRENPELAAAAVEETLRYDAPAQMTGRTATEPIELGDLEIQPGTGLFLMLAAANRDPDAHPDPDRFDISRASTNHLAFAAGPHFCMGADLAKLEARIAVEVLTQRLVDPAYDPEALKYKPNVSIRGPLEMPMSFSGITSA</sequence>
<comment type="caution">
    <text evidence="2">The sequence shown here is derived from an EMBL/GenBank/DDBJ whole genome shotgun (WGS) entry which is preliminary data.</text>
</comment>
<organism evidence="2 3">
    <name type="scientific">Salinactinospora qingdaonensis</name>
    <dbReference type="NCBI Taxonomy" id="702744"/>
    <lineage>
        <taxon>Bacteria</taxon>
        <taxon>Bacillati</taxon>
        <taxon>Actinomycetota</taxon>
        <taxon>Actinomycetes</taxon>
        <taxon>Streptosporangiales</taxon>
        <taxon>Nocardiopsidaceae</taxon>
        <taxon>Salinactinospora</taxon>
    </lineage>
</organism>
<name>A0ABP7FBL7_9ACTN</name>
<gene>
    <name evidence="2" type="ORF">GCM10022402_13310</name>
</gene>
<dbReference type="RefSeq" id="WP_344968421.1">
    <property type="nucleotide sequence ID" value="NZ_BAABDD010000004.1"/>
</dbReference>
<dbReference type="InterPro" id="IPR002397">
    <property type="entry name" value="Cyt_P450_B"/>
</dbReference>
<dbReference type="Gene3D" id="1.10.630.10">
    <property type="entry name" value="Cytochrome P450"/>
    <property type="match status" value="1"/>
</dbReference>
<dbReference type="PANTHER" id="PTHR46696:SF1">
    <property type="entry name" value="CYTOCHROME P450 YJIB-RELATED"/>
    <property type="match status" value="1"/>
</dbReference>
<dbReference type="EMBL" id="BAABDD010000004">
    <property type="protein sequence ID" value="GAA3734336.1"/>
    <property type="molecule type" value="Genomic_DNA"/>
</dbReference>